<protein>
    <submittedName>
        <fullName evidence="2">Uncharacterized protein</fullName>
    </submittedName>
</protein>
<evidence type="ECO:0000256" key="1">
    <source>
        <dbReference type="SAM" id="SignalP"/>
    </source>
</evidence>
<reference evidence="2" key="1">
    <citation type="submission" date="2023-03" db="EMBL/GenBank/DDBJ databases">
        <title>Complete genome of Cladonia borealis.</title>
        <authorList>
            <person name="Park H."/>
        </authorList>
    </citation>
    <scope>NUCLEOTIDE SEQUENCE</scope>
    <source>
        <strain evidence="2">ANT050790</strain>
    </source>
</reference>
<evidence type="ECO:0000313" key="3">
    <source>
        <dbReference type="Proteomes" id="UP001166286"/>
    </source>
</evidence>
<feature type="signal peptide" evidence="1">
    <location>
        <begin position="1"/>
        <end position="31"/>
    </location>
</feature>
<keyword evidence="3" id="KW-1185">Reference proteome</keyword>
<accession>A0AA39V2H3</accession>
<comment type="caution">
    <text evidence="2">The sequence shown here is derived from an EMBL/GenBank/DDBJ whole genome shotgun (WGS) entry which is preliminary data.</text>
</comment>
<feature type="chain" id="PRO_5041342047" evidence="1">
    <location>
        <begin position="32"/>
        <end position="581"/>
    </location>
</feature>
<evidence type="ECO:0000313" key="2">
    <source>
        <dbReference type="EMBL" id="KAK0513312.1"/>
    </source>
</evidence>
<proteinExistence type="predicted"/>
<name>A0AA39V2H3_9LECA</name>
<dbReference type="AlphaFoldDB" id="A0AA39V2H3"/>
<sequence length="581" mass="61202">MSSFPARRLRIAMNLPFNLCGLVFLADSVHSVPQMSGIASLQPSGTGLSQISSSRFTSSSTNTAFSPPYPVITSSGTVQPTSLAANSSGSTLSTSLQSTNPSSSAAAATATSGCGAVSAYYGQTTADWNAINMDSWLNSWWNNYSSAITSNSYGFAGAFGNWAIGNPDFNCQTDGSTSDCNFNPCDIVTLNNNPDVQQAYYVMESLNRFHSYFTGLGQAFITSAITAALSKDDWAETFYIDKDDKAATILKELLNALGAIIGLVGAFAGLGPTAVGVVASGAGALFSGGYGAASPLIGTHQDDTFSTSAQLGSELSTIVVGAMEGFVSANNQLMQGQNYDNTGDIRSYFEGGTFVDFGGVDINGVTNAMNAFLIGNAVNESRDTVYRVQKIFIMGGGACGDGQGIGSGPQNYSVCRNGQAWYLYYWQEDNVISVTSHQWGWVTMPPGADSLGTGDYAGVTVEDIINSSLDAYNVAGYNYTTTTAYTRVQSALQSQWANPGAQGPSREGTFTIPVCDVSSAITANYQDKQYILQPYNSDNSRPIWCGPICGGELGQTQAFIAAANMEGFESPKHLCEVDPGY</sequence>
<dbReference type="Proteomes" id="UP001166286">
    <property type="component" value="Unassembled WGS sequence"/>
</dbReference>
<gene>
    <name evidence="2" type="ORF">JMJ35_004298</name>
</gene>
<dbReference type="EMBL" id="JAFEKC020000008">
    <property type="protein sequence ID" value="KAK0513312.1"/>
    <property type="molecule type" value="Genomic_DNA"/>
</dbReference>
<keyword evidence="1" id="KW-0732">Signal</keyword>
<organism evidence="2 3">
    <name type="scientific">Cladonia borealis</name>
    <dbReference type="NCBI Taxonomy" id="184061"/>
    <lineage>
        <taxon>Eukaryota</taxon>
        <taxon>Fungi</taxon>
        <taxon>Dikarya</taxon>
        <taxon>Ascomycota</taxon>
        <taxon>Pezizomycotina</taxon>
        <taxon>Lecanoromycetes</taxon>
        <taxon>OSLEUM clade</taxon>
        <taxon>Lecanoromycetidae</taxon>
        <taxon>Lecanorales</taxon>
        <taxon>Lecanorineae</taxon>
        <taxon>Cladoniaceae</taxon>
        <taxon>Cladonia</taxon>
    </lineage>
</organism>